<gene>
    <name evidence="2" type="ORF">niasHT_020849</name>
</gene>
<feature type="transmembrane region" description="Helical" evidence="1">
    <location>
        <begin position="6"/>
        <end position="23"/>
    </location>
</feature>
<feature type="transmembrane region" description="Helical" evidence="1">
    <location>
        <begin position="170"/>
        <end position="188"/>
    </location>
</feature>
<evidence type="ECO:0000313" key="3">
    <source>
        <dbReference type="Proteomes" id="UP001620626"/>
    </source>
</evidence>
<evidence type="ECO:0000313" key="2">
    <source>
        <dbReference type="EMBL" id="KAL3103820.1"/>
    </source>
</evidence>
<organism evidence="2 3">
    <name type="scientific">Heterodera trifolii</name>
    <dbReference type="NCBI Taxonomy" id="157864"/>
    <lineage>
        <taxon>Eukaryota</taxon>
        <taxon>Metazoa</taxon>
        <taxon>Ecdysozoa</taxon>
        <taxon>Nematoda</taxon>
        <taxon>Chromadorea</taxon>
        <taxon>Rhabditida</taxon>
        <taxon>Tylenchina</taxon>
        <taxon>Tylenchomorpha</taxon>
        <taxon>Tylenchoidea</taxon>
        <taxon>Heteroderidae</taxon>
        <taxon>Heteroderinae</taxon>
        <taxon>Heterodera</taxon>
    </lineage>
</organism>
<comment type="caution">
    <text evidence="2">The sequence shown here is derived from an EMBL/GenBank/DDBJ whole genome shotgun (WGS) entry which is preliminary data.</text>
</comment>
<name>A0ABD2KLJ4_9BILA</name>
<dbReference type="Proteomes" id="UP001620626">
    <property type="component" value="Unassembled WGS sequence"/>
</dbReference>
<reference evidence="2 3" key="1">
    <citation type="submission" date="2024-10" db="EMBL/GenBank/DDBJ databases">
        <authorList>
            <person name="Kim D."/>
        </authorList>
    </citation>
    <scope>NUCLEOTIDE SEQUENCE [LARGE SCALE GENOMIC DNA]</scope>
    <source>
        <strain evidence="2">BH-2024</strain>
    </source>
</reference>
<keyword evidence="1" id="KW-0812">Transmembrane</keyword>
<keyword evidence="1" id="KW-1133">Transmembrane helix</keyword>
<keyword evidence="3" id="KW-1185">Reference proteome</keyword>
<sequence>MASTVASIGLQLIIFGTVVHLSYEIWCMHTFRHVEHTFGNDIPSKLAQFKKILEIDWIRTDISRKDDHYHCADEKVNECATVTCKGADGGDVFRVTGCRNSKNECLDELKPLCKSDKYHCDKCVFDDCNSKKELEKGTPPKTTMTIHIESMPISGATGAMPTTAIGTASAKLIIAIIGIAVLLLTMLGQHNGAIF</sequence>
<evidence type="ECO:0000256" key="1">
    <source>
        <dbReference type="SAM" id="Phobius"/>
    </source>
</evidence>
<dbReference type="AlphaFoldDB" id="A0ABD2KLJ4"/>
<dbReference type="EMBL" id="JBICBT010000725">
    <property type="protein sequence ID" value="KAL3103820.1"/>
    <property type="molecule type" value="Genomic_DNA"/>
</dbReference>
<accession>A0ABD2KLJ4</accession>
<protein>
    <submittedName>
        <fullName evidence="2">Uncharacterized protein</fullName>
    </submittedName>
</protein>
<keyword evidence="1" id="KW-0472">Membrane</keyword>
<proteinExistence type="predicted"/>